<name>A0ABR5IS84_9ACTN</name>
<organism evidence="4 5">
    <name type="scientific">Streptomyces varsoviensis</name>
    <dbReference type="NCBI Taxonomy" id="67373"/>
    <lineage>
        <taxon>Bacteria</taxon>
        <taxon>Bacillati</taxon>
        <taxon>Actinomycetota</taxon>
        <taxon>Actinomycetes</taxon>
        <taxon>Kitasatosporales</taxon>
        <taxon>Streptomycetaceae</taxon>
        <taxon>Streptomyces</taxon>
    </lineage>
</organism>
<dbReference type="Proteomes" id="UP000037020">
    <property type="component" value="Unassembled WGS sequence"/>
</dbReference>
<evidence type="ECO:0000313" key="4">
    <source>
        <dbReference type="EMBL" id="KOG51339.1"/>
    </source>
</evidence>
<keyword evidence="5" id="KW-1185">Reference proteome</keyword>
<dbReference type="PROSITE" id="PS50075">
    <property type="entry name" value="CARRIER"/>
    <property type="match status" value="1"/>
</dbReference>
<comment type="caution">
    <text evidence="4">The sequence shown here is derived from an EMBL/GenBank/DDBJ whole genome shotgun (WGS) entry which is preliminary data.</text>
</comment>
<feature type="non-terminal residue" evidence="4">
    <location>
        <position position="69"/>
    </location>
</feature>
<dbReference type="SMART" id="SM00823">
    <property type="entry name" value="PKS_PP"/>
    <property type="match status" value="1"/>
</dbReference>
<dbReference type="Gene3D" id="1.10.1200.10">
    <property type="entry name" value="ACP-like"/>
    <property type="match status" value="1"/>
</dbReference>
<keyword evidence="1" id="KW-0596">Phosphopantetheine</keyword>
<feature type="non-terminal residue" evidence="4">
    <location>
        <position position="1"/>
    </location>
</feature>
<accession>A0ABR5IS84</accession>
<proteinExistence type="predicted"/>
<protein>
    <recommendedName>
        <fullName evidence="3">Carrier domain-containing protein</fullName>
    </recommendedName>
</protein>
<dbReference type="InterPro" id="IPR036736">
    <property type="entry name" value="ACP-like_sf"/>
</dbReference>
<dbReference type="Pfam" id="PF00550">
    <property type="entry name" value="PP-binding"/>
    <property type="match status" value="1"/>
</dbReference>
<gene>
    <name evidence="4" type="ORF">ADK38_44655</name>
</gene>
<reference evidence="4 5" key="1">
    <citation type="submission" date="2015-07" db="EMBL/GenBank/DDBJ databases">
        <authorList>
            <person name="Ju K.-S."/>
            <person name="Doroghazi J.R."/>
            <person name="Metcalf W.W."/>
        </authorList>
    </citation>
    <scope>NUCLEOTIDE SEQUENCE [LARGE SCALE GENOMIC DNA]</scope>
    <source>
        <strain evidence="4 5">NRRL B-3589</strain>
    </source>
</reference>
<evidence type="ECO:0000259" key="3">
    <source>
        <dbReference type="PROSITE" id="PS50075"/>
    </source>
</evidence>
<feature type="domain" description="Carrier" evidence="3">
    <location>
        <begin position="1"/>
        <end position="69"/>
    </location>
</feature>
<dbReference type="EMBL" id="LGUT01004395">
    <property type="protein sequence ID" value="KOG51339.1"/>
    <property type="molecule type" value="Genomic_DNA"/>
</dbReference>
<evidence type="ECO:0000256" key="2">
    <source>
        <dbReference type="ARBA" id="ARBA00022553"/>
    </source>
</evidence>
<dbReference type="InterPro" id="IPR009081">
    <property type="entry name" value="PP-bd_ACP"/>
</dbReference>
<sequence>AADRLADRLCDWLGLDELDPAASLYDHGADSLTLLDLIAEVKDHFGVDLELSQLSHQVSLAEVLARLHE</sequence>
<keyword evidence="2" id="KW-0597">Phosphoprotein</keyword>
<dbReference type="InterPro" id="IPR020806">
    <property type="entry name" value="PKS_PP-bd"/>
</dbReference>
<dbReference type="SUPFAM" id="SSF47336">
    <property type="entry name" value="ACP-like"/>
    <property type="match status" value="1"/>
</dbReference>
<evidence type="ECO:0000256" key="1">
    <source>
        <dbReference type="ARBA" id="ARBA00022450"/>
    </source>
</evidence>
<evidence type="ECO:0000313" key="5">
    <source>
        <dbReference type="Proteomes" id="UP000037020"/>
    </source>
</evidence>